<accession>A0AAW2SG14</accession>
<dbReference type="GO" id="GO:0000287">
    <property type="term" value="F:magnesium ion binding"/>
    <property type="evidence" value="ECO:0007669"/>
    <property type="project" value="TreeGrafter"/>
</dbReference>
<name>A0AAW2SG14_9LAMI</name>
<evidence type="ECO:0000256" key="3">
    <source>
        <dbReference type="ARBA" id="ARBA00022842"/>
    </source>
</evidence>
<keyword evidence="3" id="KW-0460">Magnesium</keyword>
<evidence type="ECO:0000256" key="1">
    <source>
        <dbReference type="ARBA" id="ARBA00001946"/>
    </source>
</evidence>
<comment type="cofactor">
    <cofactor evidence="1">
        <name>Mg(2+)</name>
        <dbReference type="ChEBI" id="CHEBI:18420"/>
    </cofactor>
</comment>
<dbReference type="InterPro" id="IPR050148">
    <property type="entry name" value="Terpene_synthase-like"/>
</dbReference>
<reference evidence="4" key="1">
    <citation type="submission" date="2020-06" db="EMBL/GenBank/DDBJ databases">
        <authorList>
            <person name="Li T."/>
            <person name="Hu X."/>
            <person name="Zhang T."/>
            <person name="Song X."/>
            <person name="Zhang H."/>
            <person name="Dai N."/>
            <person name="Sheng W."/>
            <person name="Hou X."/>
            <person name="Wei L."/>
        </authorList>
    </citation>
    <scope>NUCLEOTIDE SEQUENCE</scope>
    <source>
        <strain evidence="4">KEN8</strain>
        <tissue evidence="4">Leaf</tissue>
    </source>
</reference>
<comment type="caution">
    <text evidence="4">The sequence shown here is derived from an EMBL/GenBank/DDBJ whole genome shotgun (WGS) entry which is preliminary data.</text>
</comment>
<keyword evidence="2" id="KW-0479">Metal-binding</keyword>
<dbReference type="EMBL" id="JACGWM010000002">
    <property type="protein sequence ID" value="KAL0391005.1"/>
    <property type="molecule type" value="Genomic_DNA"/>
</dbReference>
<evidence type="ECO:0000313" key="4">
    <source>
        <dbReference type="EMBL" id="KAL0391005.1"/>
    </source>
</evidence>
<dbReference type="PANTHER" id="PTHR31739:SF4">
    <property type="entry name" value="ENT-COPALYL DIPHOSPHATE SYNTHASE, CHLOROPLASTIC"/>
    <property type="match status" value="1"/>
</dbReference>
<gene>
    <name evidence="4" type="ORF">Scaly_0457600</name>
</gene>
<dbReference type="PANTHER" id="PTHR31739">
    <property type="entry name" value="ENT-COPALYL DIPHOSPHATE SYNTHASE, CHLOROPLASTIC"/>
    <property type="match status" value="1"/>
</dbReference>
<sequence>MSFASNVTASLLRSPPSRSGLLVPLHVLRRSSLPLLTTGGVVPPRSSPLTSTSVVRCNAISQDDTHNCPSTLNGNHDPLHNDTQRDATDHKISDKIRELVELIRSMLQSMDDGEISVSPYDTAWVALVEDIGGGGTPQFPSASIGFRVTNWTTDRGGTEKRFGFMTE</sequence>
<reference evidence="4" key="2">
    <citation type="journal article" date="2024" name="Plant">
        <title>Genomic evolution and insights into agronomic trait innovations of Sesamum species.</title>
        <authorList>
            <person name="Miao H."/>
            <person name="Wang L."/>
            <person name="Qu L."/>
            <person name="Liu H."/>
            <person name="Sun Y."/>
            <person name="Le M."/>
            <person name="Wang Q."/>
            <person name="Wei S."/>
            <person name="Zheng Y."/>
            <person name="Lin W."/>
            <person name="Duan Y."/>
            <person name="Cao H."/>
            <person name="Xiong S."/>
            <person name="Wang X."/>
            <person name="Wei L."/>
            <person name="Li C."/>
            <person name="Ma Q."/>
            <person name="Ju M."/>
            <person name="Zhao R."/>
            <person name="Li G."/>
            <person name="Mu C."/>
            <person name="Tian Q."/>
            <person name="Mei H."/>
            <person name="Zhang T."/>
            <person name="Gao T."/>
            <person name="Zhang H."/>
        </authorList>
    </citation>
    <scope>NUCLEOTIDE SEQUENCE</scope>
    <source>
        <strain evidence="4">KEN8</strain>
    </source>
</reference>
<dbReference type="GO" id="GO:0010333">
    <property type="term" value="F:terpene synthase activity"/>
    <property type="evidence" value="ECO:0007669"/>
    <property type="project" value="InterPro"/>
</dbReference>
<organism evidence="4">
    <name type="scientific">Sesamum calycinum</name>
    <dbReference type="NCBI Taxonomy" id="2727403"/>
    <lineage>
        <taxon>Eukaryota</taxon>
        <taxon>Viridiplantae</taxon>
        <taxon>Streptophyta</taxon>
        <taxon>Embryophyta</taxon>
        <taxon>Tracheophyta</taxon>
        <taxon>Spermatophyta</taxon>
        <taxon>Magnoliopsida</taxon>
        <taxon>eudicotyledons</taxon>
        <taxon>Gunneridae</taxon>
        <taxon>Pentapetalae</taxon>
        <taxon>asterids</taxon>
        <taxon>lamiids</taxon>
        <taxon>Lamiales</taxon>
        <taxon>Pedaliaceae</taxon>
        <taxon>Sesamum</taxon>
    </lineage>
</organism>
<proteinExistence type="predicted"/>
<dbReference type="AlphaFoldDB" id="A0AAW2SG14"/>
<evidence type="ECO:0000256" key="2">
    <source>
        <dbReference type="ARBA" id="ARBA00022723"/>
    </source>
</evidence>
<dbReference type="GO" id="GO:0009686">
    <property type="term" value="P:gibberellin biosynthetic process"/>
    <property type="evidence" value="ECO:0007669"/>
    <property type="project" value="TreeGrafter"/>
</dbReference>
<dbReference type="GO" id="GO:0009507">
    <property type="term" value="C:chloroplast"/>
    <property type="evidence" value="ECO:0007669"/>
    <property type="project" value="TreeGrafter"/>
</dbReference>
<protein>
    <submittedName>
        <fullName evidence="4">Kolavenyl diphosphate synthase TPS5, chloroplastic</fullName>
    </submittedName>
</protein>